<reference evidence="5" key="1">
    <citation type="submission" date="2014-09" db="EMBL/GenBank/DDBJ databases">
        <authorList>
            <person name="Sharma Rahul"/>
            <person name="Thines Marco"/>
        </authorList>
    </citation>
    <scope>NUCLEOTIDE SEQUENCE [LARGE SCALE GENOMIC DNA]</scope>
</reference>
<dbReference type="GeneID" id="36397069"/>
<feature type="compositionally biased region" description="Polar residues" evidence="2">
    <location>
        <begin position="25"/>
        <end position="40"/>
    </location>
</feature>
<evidence type="ECO:0000259" key="3">
    <source>
        <dbReference type="PROSITE" id="PS50042"/>
    </source>
</evidence>
<dbReference type="AlphaFoldDB" id="A0A0P1AUC3"/>
<dbReference type="InterPro" id="IPR000595">
    <property type="entry name" value="cNMP-bd_dom"/>
</dbReference>
<sequence length="764" mass="85943">MNCDKTTSIPVRRASAPSHLKSRRNNSYATTAQSICSKSTSIDDQRFHRPSQPSRPSTAPSFALSDRFKSTSRNRKTSFLLKNDFSKKQNVGRQRRHTNLTISRSRDRSDNYKSSSIIEKLSRATDSTVKSTNDRSHLQDFEVQSKGDNDRLFKSFTTMSGKRQSEIEATYRSALLLEQKGQVASAFEAYRHVQKLSGGRHAFGHYSMGILFMRLDKVPEALDCFSRAIAITERRNLIDSFGPKSYLLYQQRAAAYRKVGQYEKAAHDYVCSQKCAEGGICTDDNILCVVETSYRDRNRGGTFVSENYKADAFENDQLTAWTFQLSQVIARVPTAERKEGDVQQLSDFMQKQFAACAALHPEVCNLLCRKLELSPEGALPAQTPLFLEPEEDNDLAVRDCTIYFIFQGRVSLSKTVNRMFQSPRNSSKEVVIEGEISEQETTWKSPWTRQQRPVSTVWQQSQLGLCTLKHGEIFGHQGRCTNALRTYSAVTATTCVIGALSWHEWDQVIRAQHEIEREATARFLTKVPAFASIPMSDIRKLAYRATAFKIIGSKVVVCEGQPLDGLLVVKYGDPLSFVHVNDTYHGFLPQTFMNLKQRELLRLASAGVKKAANQKSSIVMNDLESKKNKGVPEPVALALRRGDCFCVSLTWVPSRASRESNQLIGALGAKATLISSATAELLFLSATDLMQELSVESRKLLRRNLQLIAVTKKRECAMDLSPKGTLRSQQKGKGGSNLLQQLIVETKWDSYKEELVKSVLHRRT</sequence>
<accession>A0A0P1AUC3</accession>
<dbReference type="OMA" id="RTPIFME"/>
<dbReference type="SUPFAM" id="SSF51206">
    <property type="entry name" value="cAMP-binding domain-like"/>
    <property type="match status" value="1"/>
</dbReference>
<dbReference type="PROSITE" id="PS50005">
    <property type="entry name" value="TPR"/>
    <property type="match status" value="1"/>
</dbReference>
<keyword evidence="5" id="KW-1185">Reference proteome</keyword>
<name>A0A0P1AUC3_PLAHL</name>
<evidence type="ECO:0000256" key="2">
    <source>
        <dbReference type="SAM" id="MobiDB-lite"/>
    </source>
</evidence>
<feature type="compositionally biased region" description="Polar residues" evidence="2">
    <location>
        <begin position="51"/>
        <end position="60"/>
    </location>
</feature>
<dbReference type="PROSITE" id="PS50042">
    <property type="entry name" value="CNMP_BINDING_3"/>
    <property type="match status" value="1"/>
</dbReference>
<feature type="repeat" description="TPR" evidence="1">
    <location>
        <begin position="202"/>
        <end position="235"/>
    </location>
</feature>
<dbReference type="Proteomes" id="UP000054928">
    <property type="component" value="Unassembled WGS sequence"/>
</dbReference>
<dbReference type="InterPro" id="IPR014710">
    <property type="entry name" value="RmlC-like_jellyroll"/>
</dbReference>
<dbReference type="SUPFAM" id="SSF48452">
    <property type="entry name" value="TPR-like"/>
    <property type="match status" value="1"/>
</dbReference>
<evidence type="ECO:0000313" key="4">
    <source>
        <dbReference type="EMBL" id="CEG45736.1"/>
    </source>
</evidence>
<dbReference type="Gene3D" id="2.60.120.10">
    <property type="entry name" value="Jelly Rolls"/>
    <property type="match status" value="1"/>
</dbReference>
<dbReference type="OrthoDB" id="9450131at2759"/>
<protein>
    <submittedName>
        <fullName evidence="4">Tetratricopeptide repeat-containing domain</fullName>
    </submittedName>
</protein>
<dbReference type="InterPro" id="IPR019734">
    <property type="entry name" value="TPR_rpt"/>
</dbReference>
<feature type="region of interest" description="Disordered" evidence="2">
    <location>
        <begin position="1"/>
        <end position="117"/>
    </location>
</feature>
<proteinExistence type="predicted"/>
<dbReference type="STRING" id="4781.A0A0P1AUC3"/>
<dbReference type="EMBL" id="CCYD01001640">
    <property type="protein sequence ID" value="CEG45736.1"/>
    <property type="molecule type" value="Genomic_DNA"/>
</dbReference>
<dbReference type="RefSeq" id="XP_024582105.1">
    <property type="nucleotide sequence ID" value="XM_024716514.1"/>
</dbReference>
<dbReference type="InterPro" id="IPR011990">
    <property type="entry name" value="TPR-like_helical_dom_sf"/>
</dbReference>
<dbReference type="InterPro" id="IPR018490">
    <property type="entry name" value="cNMP-bd_dom_sf"/>
</dbReference>
<organism evidence="4 5">
    <name type="scientific">Plasmopara halstedii</name>
    <name type="common">Downy mildew of sunflower</name>
    <dbReference type="NCBI Taxonomy" id="4781"/>
    <lineage>
        <taxon>Eukaryota</taxon>
        <taxon>Sar</taxon>
        <taxon>Stramenopiles</taxon>
        <taxon>Oomycota</taxon>
        <taxon>Peronosporomycetes</taxon>
        <taxon>Peronosporales</taxon>
        <taxon>Peronosporaceae</taxon>
        <taxon>Plasmopara</taxon>
    </lineage>
</organism>
<feature type="domain" description="Cyclic nucleotide-binding" evidence="3">
    <location>
        <begin position="465"/>
        <end position="526"/>
    </location>
</feature>
<dbReference type="Gene3D" id="1.25.40.10">
    <property type="entry name" value="Tetratricopeptide repeat domain"/>
    <property type="match status" value="1"/>
</dbReference>
<evidence type="ECO:0000256" key="1">
    <source>
        <dbReference type="PROSITE-ProRule" id="PRU00339"/>
    </source>
</evidence>
<dbReference type="SMART" id="SM00028">
    <property type="entry name" value="TPR"/>
    <property type="match status" value="3"/>
</dbReference>
<keyword evidence="1" id="KW-0802">TPR repeat</keyword>
<evidence type="ECO:0000313" key="5">
    <source>
        <dbReference type="Proteomes" id="UP000054928"/>
    </source>
</evidence>